<feature type="compositionally biased region" description="Polar residues" evidence="6">
    <location>
        <begin position="583"/>
        <end position="593"/>
    </location>
</feature>
<dbReference type="GO" id="GO:0005739">
    <property type="term" value="C:mitochondrion"/>
    <property type="evidence" value="ECO:0007669"/>
    <property type="project" value="UniProtKB-ARBA"/>
</dbReference>
<dbReference type="Pfam" id="PF13639">
    <property type="entry name" value="zf-RING_2"/>
    <property type="match status" value="1"/>
</dbReference>
<evidence type="ECO:0000256" key="4">
    <source>
        <dbReference type="PROSITE-ProRule" id="PRU00708"/>
    </source>
</evidence>
<reference evidence="8 9" key="1">
    <citation type="submission" date="2019-09" db="EMBL/GenBank/DDBJ databases">
        <authorList>
            <person name="Ou C."/>
        </authorList>
    </citation>
    <scope>NUCLEOTIDE SEQUENCE [LARGE SCALE GENOMIC DNA]</scope>
    <source>
        <strain evidence="8">S2</strain>
        <tissue evidence="8">Leaf</tissue>
    </source>
</reference>
<evidence type="ECO:0000256" key="2">
    <source>
        <dbReference type="ARBA" id="ARBA00061659"/>
    </source>
</evidence>
<dbReference type="FunFam" id="1.25.40.10:FF:000205">
    <property type="entry name" value="Pentatricopeptide repeat-containing protein, mitochondrial"/>
    <property type="match status" value="1"/>
</dbReference>
<dbReference type="PANTHER" id="PTHR47926:SF347">
    <property type="entry name" value="PENTATRICOPEPTIDE REPEAT-CONTAINING PROTEIN"/>
    <property type="match status" value="1"/>
</dbReference>
<dbReference type="GO" id="GO:0009451">
    <property type="term" value="P:RNA modification"/>
    <property type="evidence" value="ECO:0007669"/>
    <property type="project" value="InterPro"/>
</dbReference>
<dbReference type="GO" id="GO:0008270">
    <property type="term" value="F:zinc ion binding"/>
    <property type="evidence" value="ECO:0007669"/>
    <property type="project" value="UniProtKB-KW"/>
</dbReference>
<accession>A0A5N5FMD3</accession>
<dbReference type="InterPro" id="IPR046960">
    <property type="entry name" value="PPR_At4g14850-like_plant"/>
</dbReference>
<keyword evidence="5" id="KW-0175">Coiled coil</keyword>
<protein>
    <submittedName>
        <fullName evidence="8">Pentatricopeptide repeat-containing protein</fullName>
    </submittedName>
</protein>
<evidence type="ECO:0000313" key="9">
    <source>
        <dbReference type="Proteomes" id="UP000327157"/>
    </source>
</evidence>
<evidence type="ECO:0000259" key="7">
    <source>
        <dbReference type="PROSITE" id="PS50089"/>
    </source>
</evidence>
<evidence type="ECO:0000256" key="1">
    <source>
        <dbReference type="ARBA" id="ARBA00022737"/>
    </source>
</evidence>
<proteinExistence type="inferred from homology"/>
<dbReference type="OrthoDB" id="21204at2759"/>
<dbReference type="SUPFAM" id="SSF57850">
    <property type="entry name" value="RING/U-box"/>
    <property type="match status" value="1"/>
</dbReference>
<keyword evidence="3" id="KW-0862">Zinc</keyword>
<dbReference type="NCBIfam" id="TIGR00756">
    <property type="entry name" value="PPR"/>
    <property type="match status" value="2"/>
</dbReference>
<evidence type="ECO:0000313" key="8">
    <source>
        <dbReference type="EMBL" id="KAB2604276.1"/>
    </source>
</evidence>
<gene>
    <name evidence="8" type="ORF">D8674_037567</name>
</gene>
<feature type="coiled-coil region" evidence="5">
    <location>
        <begin position="508"/>
        <end position="542"/>
    </location>
</feature>
<sequence length="661" mass="73773">MLLTKPFHIQISATNNGYVQRALQNLHGLDGLDCGAYGHLIQHCTVRRLVGPAKQLHARLVLFSFTPANFPASKLINFYFKINNLNYARKVFDQIPHPNAFSWNAMLIGYTLNNVHVDTLKLFSAMVSSCVLKALGALLSGSKLAKAVHCFVLRPGFDLDVFLVNSLLTYYSRCDEVGLARALFDRMPERDIMSWNSMIAGYSQAGYYEECKELYREMLSLGKFRPVGLTVVSVLQACLQSNDLTLGMEMDVLLCNALIGLYARCGSLDYAQELFDEMSEKDEVTYGLVQNNWHEDALDLICEMQAFGCKPITVTLSSILPTISYFSNLKVGKEVHAYAAGREVAASPAVVVSLPSVVVSGGGSECVICKEEMREDRDVCELPCRHLFHWMCILRWLRKRNTCPCCRFTLPTEDVFGEIQRLWEILHIVGNEKTKKIIFICVLAQVCILHLKITMTATTGMEDGTWSDRKMEGDGGLRTLECLRGRLLAERQASRVAKEDAELIGKKLVELQKQLKEEIKLKEKAEKKLKYLKKKLESLNISSKNSEKSCTQSTTTSSGSNHPETHKAKSKVAESEIPEESRQNAADSTTSEQSCESTFTEENTSSQSTSGSSSSPSLECSSPKGFCHNPTHKSEDPEIEDSNRYVSPINLTSSIRFSVCT</sequence>
<dbReference type="CDD" id="cd16454">
    <property type="entry name" value="RING-H2_PA-TM-RING"/>
    <property type="match status" value="1"/>
</dbReference>
<organism evidence="8 9">
    <name type="scientific">Pyrus ussuriensis x Pyrus communis</name>
    <dbReference type="NCBI Taxonomy" id="2448454"/>
    <lineage>
        <taxon>Eukaryota</taxon>
        <taxon>Viridiplantae</taxon>
        <taxon>Streptophyta</taxon>
        <taxon>Embryophyta</taxon>
        <taxon>Tracheophyta</taxon>
        <taxon>Spermatophyta</taxon>
        <taxon>Magnoliopsida</taxon>
        <taxon>eudicotyledons</taxon>
        <taxon>Gunneridae</taxon>
        <taxon>Pentapetalae</taxon>
        <taxon>rosids</taxon>
        <taxon>fabids</taxon>
        <taxon>Rosales</taxon>
        <taxon>Rosaceae</taxon>
        <taxon>Amygdaloideae</taxon>
        <taxon>Maleae</taxon>
        <taxon>Pyrus</taxon>
    </lineage>
</organism>
<feature type="repeat" description="PPR" evidence="4">
    <location>
        <begin position="191"/>
        <end position="225"/>
    </location>
</feature>
<feature type="repeat" description="PPR" evidence="4">
    <location>
        <begin position="251"/>
        <end position="285"/>
    </location>
</feature>
<dbReference type="PROSITE" id="PS51375">
    <property type="entry name" value="PPR"/>
    <property type="match status" value="2"/>
</dbReference>
<dbReference type="InterPro" id="IPR001841">
    <property type="entry name" value="Znf_RING"/>
</dbReference>
<evidence type="ECO:0000256" key="5">
    <source>
        <dbReference type="SAM" id="Coils"/>
    </source>
</evidence>
<feature type="compositionally biased region" description="Basic and acidic residues" evidence="6">
    <location>
        <begin position="563"/>
        <end position="582"/>
    </location>
</feature>
<reference evidence="8 9" key="2">
    <citation type="submission" date="2019-11" db="EMBL/GenBank/DDBJ databases">
        <title>A de novo genome assembly of a pear dwarfing rootstock.</title>
        <authorList>
            <person name="Wang F."/>
            <person name="Wang J."/>
            <person name="Li S."/>
            <person name="Zhang Y."/>
            <person name="Fang M."/>
            <person name="Ma L."/>
            <person name="Zhao Y."/>
            <person name="Jiang S."/>
        </authorList>
    </citation>
    <scope>NUCLEOTIDE SEQUENCE [LARGE SCALE GENOMIC DNA]</scope>
    <source>
        <strain evidence="8">S2</strain>
        <tissue evidence="8">Leaf</tissue>
    </source>
</reference>
<keyword evidence="3" id="KW-0479">Metal-binding</keyword>
<evidence type="ECO:0000256" key="3">
    <source>
        <dbReference type="PROSITE-ProRule" id="PRU00175"/>
    </source>
</evidence>
<dbReference type="GO" id="GO:0003723">
    <property type="term" value="F:RNA binding"/>
    <property type="evidence" value="ECO:0007669"/>
    <property type="project" value="InterPro"/>
</dbReference>
<dbReference type="SMART" id="SM00184">
    <property type="entry name" value="RING"/>
    <property type="match status" value="1"/>
</dbReference>
<dbReference type="AlphaFoldDB" id="A0A5N5FMD3"/>
<dbReference type="EMBL" id="SMOL01000633">
    <property type="protein sequence ID" value="KAB2604276.1"/>
    <property type="molecule type" value="Genomic_DNA"/>
</dbReference>
<feature type="region of interest" description="Disordered" evidence="6">
    <location>
        <begin position="543"/>
        <end position="645"/>
    </location>
</feature>
<dbReference type="PANTHER" id="PTHR47926">
    <property type="entry name" value="PENTATRICOPEPTIDE REPEAT-CONTAINING PROTEIN"/>
    <property type="match status" value="1"/>
</dbReference>
<feature type="domain" description="RING-type" evidence="7">
    <location>
        <begin position="366"/>
        <end position="407"/>
    </location>
</feature>
<keyword evidence="1" id="KW-0677">Repeat</keyword>
<dbReference type="InterPro" id="IPR002885">
    <property type="entry name" value="PPR_rpt"/>
</dbReference>
<feature type="compositionally biased region" description="Low complexity" evidence="6">
    <location>
        <begin position="548"/>
        <end position="560"/>
    </location>
</feature>
<dbReference type="Gene3D" id="1.25.40.10">
    <property type="entry name" value="Tetratricopeptide repeat domain"/>
    <property type="match status" value="2"/>
</dbReference>
<dbReference type="Proteomes" id="UP000327157">
    <property type="component" value="Unassembled WGS sequence"/>
</dbReference>
<dbReference type="Gene3D" id="3.30.40.10">
    <property type="entry name" value="Zinc/RING finger domain, C3HC4 (zinc finger)"/>
    <property type="match status" value="1"/>
</dbReference>
<comment type="caution">
    <text evidence="8">The sequence shown here is derived from an EMBL/GenBank/DDBJ whole genome shotgun (WGS) entry which is preliminary data.</text>
</comment>
<dbReference type="Pfam" id="PF01535">
    <property type="entry name" value="PPR"/>
    <property type="match status" value="5"/>
</dbReference>
<dbReference type="InterPro" id="IPR011990">
    <property type="entry name" value="TPR-like_helical_dom_sf"/>
</dbReference>
<evidence type="ECO:0000256" key="6">
    <source>
        <dbReference type="SAM" id="MobiDB-lite"/>
    </source>
</evidence>
<keyword evidence="9" id="KW-1185">Reference proteome</keyword>
<comment type="similarity">
    <text evidence="2">Belongs to the PPR family. PCMP-E subfamily.</text>
</comment>
<feature type="compositionally biased region" description="Low complexity" evidence="6">
    <location>
        <begin position="594"/>
        <end position="622"/>
    </location>
</feature>
<dbReference type="InterPro" id="IPR013083">
    <property type="entry name" value="Znf_RING/FYVE/PHD"/>
</dbReference>
<name>A0A5N5FMD3_9ROSA</name>
<dbReference type="PROSITE" id="PS50089">
    <property type="entry name" value="ZF_RING_2"/>
    <property type="match status" value="1"/>
</dbReference>
<keyword evidence="3" id="KW-0863">Zinc-finger</keyword>